<protein>
    <submittedName>
        <fullName evidence="1">15604_t:CDS:1</fullName>
    </submittedName>
</protein>
<keyword evidence="2" id="KW-1185">Reference proteome</keyword>
<dbReference type="EMBL" id="CAMKVN010002002">
    <property type="protein sequence ID" value="CAI2179143.1"/>
    <property type="molecule type" value="Genomic_DNA"/>
</dbReference>
<comment type="caution">
    <text evidence="1">The sequence shown here is derived from an EMBL/GenBank/DDBJ whole genome shotgun (WGS) entry which is preliminary data.</text>
</comment>
<dbReference type="AlphaFoldDB" id="A0A9W4SS07"/>
<accession>A0A9W4SS07</accession>
<organism evidence="1 2">
    <name type="scientific">Funneliformis geosporum</name>
    <dbReference type="NCBI Taxonomy" id="1117311"/>
    <lineage>
        <taxon>Eukaryota</taxon>
        <taxon>Fungi</taxon>
        <taxon>Fungi incertae sedis</taxon>
        <taxon>Mucoromycota</taxon>
        <taxon>Glomeromycotina</taxon>
        <taxon>Glomeromycetes</taxon>
        <taxon>Glomerales</taxon>
        <taxon>Glomeraceae</taxon>
        <taxon>Funneliformis</taxon>
    </lineage>
</organism>
<name>A0A9W4SS07_9GLOM</name>
<reference evidence="1" key="1">
    <citation type="submission" date="2022-08" db="EMBL/GenBank/DDBJ databases">
        <authorList>
            <person name="Kallberg Y."/>
            <person name="Tangrot J."/>
            <person name="Rosling A."/>
        </authorList>
    </citation>
    <scope>NUCLEOTIDE SEQUENCE</scope>
    <source>
        <strain evidence="1">Wild A</strain>
    </source>
</reference>
<proteinExistence type="predicted"/>
<evidence type="ECO:0000313" key="1">
    <source>
        <dbReference type="EMBL" id="CAI2179143.1"/>
    </source>
</evidence>
<gene>
    <name evidence="1" type="ORF">FWILDA_LOCUS8941</name>
</gene>
<dbReference type="Proteomes" id="UP001153678">
    <property type="component" value="Unassembled WGS sequence"/>
</dbReference>
<evidence type="ECO:0000313" key="2">
    <source>
        <dbReference type="Proteomes" id="UP001153678"/>
    </source>
</evidence>
<sequence>MAMLFTQHGECMERTTETEMQVESTDTVKWLKFAFKGSKKRDQIDESTWINLVNDKSNLLIIQKEQGMCSGVKEQKAIHDIFRGFSRIYRAIPRNEKVIFLVDKFARMTLDDIHTLVAYKRLRNSGSQFLLDAR</sequence>